<keyword evidence="2" id="KW-1185">Reference proteome</keyword>
<evidence type="ECO:0000313" key="2">
    <source>
        <dbReference type="Proteomes" id="UP001062846"/>
    </source>
</evidence>
<protein>
    <submittedName>
        <fullName evidence="1">Uncharacterized protein</fullName>
    </submittedName>
</protein>
<comment type="caution">
    <text evidence="1">The sequence shown here is derived from an EMBL/GenBank/DDBJ whole genome shotgun (WGS) entry which is preliminary data.</text>
</comment>
<organism evidence="1 2">
    <name type="scientific">Rhododendron molle</name>
    <name type="common">Chinese azalea</name>
    <name type="synonym">Azalea mollis</name>
    <dbReference type="NCBI Taxonomy" id="49168"/>
    <lineage>
        <taxon>Eukaryota</taxon>
        <taxon>Viridiplantae</taxon>
        <taxon>Streptophyta</taxon>
        <taxon>Embryophyta</taxon>
        <taxon>Tracheophyta</taxon>
        <taxon>Spermatophyta</taxon>
        <taxon>Magnoliopsida</taxon>
        <taxon>eudicotyledons</taxon>
        <taxon>Gunneridae</taxon>
        <taxon>Pentapetalae</taxon>
        <taxon>asterids</taxon>
        <taxon>Ericales</taxon>
        <taxon>Ericaceae</taxon>
        <taxon>Ericoideae</taxon>
        <taxon>Rhodoreae</taxon>
        <taxon>Rhododendron</taxon>
    </lineage>
</organism>
<dbReference type="Proteomes" id="UP001062846">
    <property type="component" value="Chromosome 11"/>
</dbReference>
<sequence>MKSRLGEWPLELELKLEESEAMVVALKEVGVEVDIPRLPCLAMNLLAQVPREWADSAIMKMLGMRSLLRDCTKGKTLQTRLAPEPATTPVAEPPQAESGQFELRAQPEVWRRPMPEELEESRETEESEESLGAFDSDTDSGLPDPPDDDSNDDDDSDESSEADPP</sequence>
<evidence type="ECO:0000313" key="1">
    <source>
        <dbReference type="EMBL" id="KAI8530522.1"/>
    </source>
</evidence>
<accession>A0ACC0LQ56</accession>
<dbReference type="EMBL" id="CM046398">
    <property type="protein sequence ID" value="KAI8530522.1"/>
    <property type="molecule type" value="Genomic_DNA"/>
</dbReference>
<reference evidence="1" key="1">
    <citation type="submission" date="2022-02" db="EMBL/GenBank/DDBJ databases">
        <title>Plant Genome Project.</title>
        <authorList>
            <person name="Zhang R.-G."/>
        </authorList>
    </citation>
    <scope>NUCLEOTIDE SEQUENCE</scope>
    <source>
        <strain evidence="1">AT1</strain>
    </source>
</reference>
<proteinExistence type="predicted"/>
<name>A0ACC0LQ56_RHOML</name>
<gene>
    <name evidence="1" type="ORF">RHMOL_Rhmol11G0065900</name>
</gene>